<name>A0ABN9Y927_9DINO</name>
<protein>
    <submittedName>
        <fullName evidence="1">Uncharacterized protein</fullName>
    </submittedName>
</protein>
<sequence length="217" mass="23899">GYVFISSSPRPHPNNSCAVNPQSVDGAHCIQINKSDAKLSKTLVFFQMVDHIAKLRSNLVESNREQSAEAVGPLAAGGADAFDGGPRPKRSQRDSACAIDLLVTIGAKTDDVQTHRVHVAPTASDRATLAMELHTKIPKNEDIQDQFCPGIDHATPDVQWLAKRSARVTHYYNDMKWVSRETKVAITPTDHGSMQEASNRVAESLQDFYNRNHRDPS</sequence>
<organism evidence="1 2">
    <name type="scientific">Prorocentrum cordatum</name>
    <dbReference type="NCBI Taxonomy" id="2364126"/>
    <lineage>
        <taxon>Eukaryota</taxon>
        <taxon>Sar</taxon>
        <taxon>Alveolata</taxon>
        <taxon>Dinophyceae</taxon>
        <taxon>Prorocentrales</taxon>
        <taxon>Prorocentraceae</taxon>
        <taxon>Prorocentrum</taxon>
    </lineage>
</organism>
<keyword evidence="2" id="KW-1185">Reference proteome</keyword>
<feature type="non-terminal residue" evidence="1">
    <location>
        <position position="1"/>
    </location>
</feature>
<gene>
    <name evidence="1" type="ORF">PCOR1329_LOCUS83659</name>
</gene>
<dbReference type="EMBL" id="CAUYUJ010022148">
    <property type="protein sequence ID" value="CAK0909170.1"/>
    <property type="molecule type" value="Genomic_DNA"/>
</dbReference>
<reference evidence="1" key="1">
    <citation type="submission" date="2023-10" db="EMBL/GenBank/DDBJ databases">
        <authorList>
            <person name="Chen Y."/>
            <person name="Shah S."/>
            <person name="Dougan E. K."/>
            <person name="Thang M."/>
            <person name="Chan C."/>
        </authorList>
    </citation>
    <scope>NUCLEOTIDE SEQUENCE [LARGE SCALE GENOMIC DNA]</scope>
</reference>
<evidence type="ECO:0000313" key="1">
    <source>
        <dbReference type="EMBL" id="CAK0909170.1"/>
    </source>
</evidence>
<evidence type="ECO:0000313" key="2">
    <source>
        <dbReference type="Proteomes" id="UP001189429"/>
    </source>
</evidence>
<dbReference type="Proteomes" id="UP001189429">
    <property type="component" value="Unassembled WGS sequence"/>
</dbReference>
<accession>A0ABN9Y927</accession>
<comment type="caution">
    <text evidence="1">The sequence shown here is derived from an EMBL/GenBank/DDBJ whole genome shotgun (WGS) entry which is preliminary data.</text>
</comment>
<proteinExistence type="predicted"/>